<dbReference type="Proteomes" id="UP000033858">
    <property type="component" value="Unassembled WGS sequence"/>
</dbReference>
<dbReference type="InterPro" id="IPR040690">
    <property type="entry name" value="FtsX_ECD"/>
</dbReference>
<keyword evidence="7 11" id="KW-1133">Transmembrane helix</keyword>
<accession>A0A0G0UGX9</accession>
<evidence type="ECO:0000256" key="3">
    <source>
        <dbReference type="ARBA" id="ARBA00021907"/>
    </source>
</evidence>
<feature type="transmembrane region" description="Helical" evidence="11">
    <location>
        <begin position="271"/>
        <end position="298"/>
    </location>
</feature>
<evidence type="ECO:0000256" key="8">
    <source>
        <dbReference type="ARBA" id="ARBA00023136"/>
    </source>
</evidence>
<feature type="domain" description="FtsX extracellular" evidence="13">
    <location>
        <begin position="56"/>
        <end position="147"/>
    </location>
</feature>
<evidence type="ECO:0000256" key="4">
    <source>
        <dbReference type="ARBA" id="ARBA00022475"/>
    </source>
</evidence>
<dbReference type="PIRSF" id="PIRSF003097">
    <property type="entry name" value="FtsX"/>
    <property type="match status" value="1"/>
</dbReference>
<feature type="transmembrane region" description="Helical" evidence="11">
    <location>
        <begin position="20"/>
        <end position="42"/>
    </location>
</feature>
<dbReference type="InterPro" id="IPR003838">
    <property type="entry name" value="ABC3_permease_C"/>
</dbReference>
<evidence type="ECO:0000256" key="1">
    <source>
        <dbReference type="ARBA" id="ARBA00004651"/>
    </source>
</evidence>
<keyword evidence="5 10" id="KW-0132">Cell division</keyword>
<evidence type="ECO:0000256" key="11">
    <source>
        <dbReference type="SAM" id="Phobius"/>
    </source>
</evidence>
<organism evidence="14 15">
    <name type="scientific">Candidatus Woesebacteria bacterium GW2011_GWB1_41_10</name>
    <dbReference type="NCBI Taxonomy" id="1618577"/>
    <lineage>
        <taxon>Bacteria</taxon>
        <taxon>Candidatus Woeseibacteriota</taxon>
    </lineage>
</organism>
<name>A0A0G0UGX9_9BACT</name>
<dbReference type="Gene3D" id="3.30.70.3040">
    <property type="match status" value="1"/>
</dbReference>
<evidence type="ECO:0000256" key="2">
    <source>
        <dbReference type="ARBA" id="ARBA00007379"/>
    </source>
</evidence>
<feature type="domain" description="ABC3 transporter permease C-terminal" evidence="12">
    <location>
        <begin position="179"/>
        <end position="291"/>
    </location>
</feature>
<dbReference type="GO" id="GO:0051301">
    <property type="term" value="P:cell division"/>
    <property type="evidence" value="ECO:0007669"/>
    <property type="project" value="UniProtKB-KW"/>
</dbReference>
<evidence type="ECO:0000256" key="9">
    <source>
        <dbReference type="ARBA" id="ARBA00023306"/>
    </source>
</evidence>
<comment type="caution">
    <text evidence="14">The sequence shown here is derived from an EMBL/GenBank/DDBJ whole genome shotgun (WGS) entry which is preliminary data.</text>
</comment>
<dbReference type="Pfam" id="PF18075">
    <property type="entry name" value="FtsX_ECD"/>
    <property type="match status" value="1"/>
</dbReference>
<evidence type="ECO:0000256" key="10">
    <source>
        <dbReference type="PIRNR" id="PIRNR003097"/>
    </source>
</evidence>
<evidence type="ECO:0000259" key="12">
    <source>
        <dbReference type="Pfam" id="PF02687"/>
    </source>
</evidence>
<keyword evidence="6 11" id="KW-0812">Transmembrane</keyword>
<protein>
    <recommendedName>
        <fullName evidence="3 10">Cell division protein FtsX</fullName>
    </recommendedName>
</protein>
<evidence type="ECO:0000313" key="14">
    <source>
        <dbReference type="EMBL" id="KKR86756.1"/>
    </source>
</evidence>
<reference evidence="14 15" key="1">
    <citation type="journal article" date="2015" name="Nature">
        <title>rRNA introns, odd ribosomes, and small enigmatic genomes across a large radiation of phyla.</title>
        <authorList>
            <person name="Brown C.T."/>
            <person name="Hug L.A."/>
            <person name="Thomas B.C."/>
            <person name="Sharon I."/>
            <person name="Castelle C.J."/>
            <person name="Singh A."/>
            <person name="Wilkins M.J."/>
            <person name="Williams K.H."/>
            <person name="Banfield J.F."/>
        </authorList>
    </citation>
    <scope>NUCLEOTIDE SEQUENCE [LARGE SCALE GENOMIC DNA]</scope>
</reference>
<sequence>MANIHLKTALDYIKRSPFQALAATFVLSLTFFVATLVSILVYSSSQLLSYFETRPQVIAFLKDNATESQIAELSGRLSSDTRIKEVKYVSKEEALAIYKKATSDNPLLGELVSPTIFPASLEFSVNDLTFAQGIIDEVKNETVVDSVGFTAALGGEESLQDVVGRLRTITTYVRFGGGIFTGILALASFMILLIIISMRIAMRREEVEILNLIGATRKFIRSPIILETLIYSTVGVMIGWTIAFIMVLYSAPGLLSYFGDVPVLPRDTLSLLIIFGVVLGVEFVFGIILSLSGSLLAISRVRRAR</sequence>
<comment type="subcellular location">
    <subcellularLocation>
        <location evidence="1">Cell membrane</location>
        <topology evidence="1">Multi-pass membrane protein</topology>
    </subcellularLocation>
</comment>
<dbReference type="PANTHER" id="PTHR47755">
    <property type="entry name" value="CELL DIVISION PROTEIN FTSX"/>
    <property type="match status" value="1"/>
</dbReference>
<evidence type="ECO:0000256" key="5">
    <source>
        <dbReference type="ARBA" id="ARBA00022618"/>
    </source>
</evidence>
<comment type="similarity">
    <text evidence="2 10">Belongs to the ABC-4 integral membrane protein family. FtsX subfamily.</text>
</comment>
<evidence type="ECO:0000256" key="7">
    <source>
        <dbReference type="ARBA" id="ARBA00022989"/>
    </source>
</evidence>
<keyword evidence="4 10" id="KW-1003">Cell membrane</keyword>
<keyword evidence="9 10" id="KW-0131">Cell cycle</keyword>
<feature type="transmembrane region" description="Helical" evidence="11">
    <location>
        <begin position="175"/>
        <end position="196"/>
    </location>
</feature>
<gene>
    <name evidence="14" type="ORF">UU32_C0011G0011</name>
</gene>
<evidence type="ECO:0000256" key="6">
    <source>
        <dbReference type="ARBA" id="ARBA00022692"/>
    </source>
</evidence>
<dbReference type="PANTHER" id="PTHR47755:SF1">
    <property type="entry name" value="CELL DIVISION PROTEIN FTSX"/>
    <property type="match status" value="1"/>
</dbReference>
<proteinExistence type="inferred from homology"/>
<dbReference type="EMBL" id="LCAE01000011">
    <property type="protein sequence ID" value="KKR86756.1"/>
    <property type="molecule type" value="Genomic_DNA"/>
</dbReference>
<dbReference type="InterPro" id="IPR004513">
    <property type="entry name" value="FtsX"/>
</dbReference>
<dbReference type="Pfam" id="PF02687">
    <property type="entry name" value="FtsX"/>
    <property type="match status" value="1"/>
</dbReference>
<evidence type="ECO:0000313" key="15">
    <source>
        <dbReference type="Proteomes" id="UP000033858"/>
    </source>
</evidence>
<feature type="transmembrane region" description="Helical" evidence="11">
    <location>
        <begin position="228"/>
        <end position="251"/>
    </location>
</feature>
<dbReference type="AlphaFoldDB" id="A0A0G0UGX9"/>
<evidence type="ECO:0000259" key="13">
    <source>
        <dbReference type="Pfam" id="PF18075"/>
    </source>
</evidence>
<keyword evidence="8 10" id="KW-0472">Membrane</keyword>
<dbReference type="GO" id="GO:0005886">
    <property type="term" value="C:plasma membrane"/>
    <property type="evidence" value="ECO:0007669"/>
    <property type="project" value="UniProtKB-SubCell"/>
</dbReference>